<evidence type="ECO:0000313" key="2">
    <source>
        <dbReference type="EMBL" id="CAD8989346.1"/>
    </source>
</evidence>
<feature type="compositionally biased region" description="Polar residues" evidence="1">
    <location>
        <begin position="90"/>
        <end position="100"/>
    </location>
</feature>
<dbReference type="AlphaFoldDB" id="A0A7S1HS38"/>
<feature type="region of interest" description="Disordered" evidence="1">
    <location>
        <begin position="189"/>
        <end position="216"/>
    </location>
</feature>
<feature type="region of interest" description="Disordered" evidence="1">
    <location>
        <begin position="85"/>
        <end position="129"/>
    </location>
</feature>
<name>A0A7S1HS38_9EUGL</name>
<feature type="region of interest" description="Disordered" evidence="1">
    <location>
        <begin position="229"/>
        <end position="298"/>
    </location>
</feature>
<evidence type="ECO:0000256" key="1">
    <source>
        <dbReference type="SAM" id="MobiDB-lite"/>
    </source>
</evidence>
<protein>
    <submittedName>
        <fullName evidence="2">Uncharacterized protein</fullName>
    </submittedName>
</protein>
<organism evidence="2">
    <name type="scientific">Eutreptiella gymnastica</name>
    <dbReference type="NCBI Taxonomy" id="73025"/>
    <lineage>
        <taxon>Eukaryota</taxon>
        <taxon>Discoba</taxon>
        <taxon>Euglenozoa</taxon>
        <taxon>Euglenida</taxon>
        <taxon>Spirocuta</taxon>
        <taxon>Euglenophyceae</taxon>
        <taxon>Eutreptiales</taxon>
        <taxon>Eutreptiaceae</taxon>
        <taxon>Eutreptiella</taxon>
    </lineage>
</organism>
<sequence length="298" mass="33415">MAMYRSDMSPIETPSPPLVYKSSDYDYEAGEMENSISPVYSAEANTPPFGEYASYNVEEVNSPLQRFSKSYDIEDGDASEVLLTEPSRDQAPSASHNRVLSSGSGYSGADGADVLSADVLSPDDNEEDREEELVQLGLAKPGVFKRIRRKDPYSMLLKEWQRETQSIKKREIQVRKEIMQGEWNLRPGTKMQRLKARLPSFSKKGPKEAKEDVDKENLSKIESLRTKLPTAIGGRKTHRRGDSDLSGLEDLEVFAPSKSPDAKDKELSEVPSKTSKLSFWKRKGKKGGEQDVEVTEQE</sequence>
<proteinExistence type="predicted"/>
<gene>
    <name evidence="2" type="ORF">EGYM00392_LOCUS387</name>
</gene>
<feature type="compositionally biased region" description="Low complexity" evidence="1">
    <location>
        <begin position="101"/>
        <end position="113"/>
    </location>
</feature>
<reference evidence="2" key="1">
    <citation type="submission" date="2021-01" db="EMBL/GenBank/DDBJ databases">
        <authorList>
            <person name="Corre E."/>
            <person name="Pelletier E."/>
            <person name="Niang G."/>
            <person name="Scheremetjew M."/>
            <person name="Finn R."/>
            <person name="Kale V."/>
            <person name="Holt S."/>
            <person name="Cochrane G."/>
            <person name="Meng A."/>
            <person name="Brown T."/>
            <person name="Cohen L."/>
        </authorList>
    </citation>
    <scope>NUCLEOTIDE SEQUENCE</scope>
    <source>
        <strain evidence="2">NIES-381</strain>
    </source>
</reference>
<dbReference type="EMBL" id="HBGA01001009">
    <property type="protein sequence ID" value="CAD8989346.1"/>
    <property type="molecule type" value="Transcribed_RNA"/>
</dbReference>
<accession>A0A7S1HS38</accession>
<feature type="compositionally biased region" description="Basic and acidic residues" evidence="1">
    <location>
        <begin position="205"/>
        <end position="216"/>
    </location>
</feature>